<dbReference type="EC" id="2.7.13.3" evidence="3"/>
<feature type="coiled-coil region" evidence="12">
    <location>
        <begin position="620"/>
        <end position="679"/>
    </location>
</feature>
<evidence type="ECO:0000259" key="15">
    <source>
        <dbReference type="PROSITE" id="PS50112"/>
    </source>
</evidence>
<feature type="transmembrane region" description="Helical" evidence="13">
    <location>
        <begin position="297"/>
        <end position="319"/>
    </location>
</feature>
<keyword evidence="8" id="KW-0418">Kinase</keyword>
<feature type="transmembrane region" description="Helical" evidence="13">
    <location>
        <begin position="20"/>
        <end position="40"/>
    </location>
</feature>
<feature type="domain" description="PAS" evidence="15">
    <location>
        <begin position="669"/>
        <end position="743"/>
    </location>
</feature>
<dbReference type="InterPro" id="IPR013655">
    <property type="entry name" value="PAS_fold_3"/>
</dbReference>
<feature type="domain" description="Histidine kinase" evidence="14">
    <location>
        <begin position="1244"/>
        <end position="1336"/>
    </location>
</feature>
<dbReference type="CDD" id="cd00130">
    <property type="entry name" value="PAS"/>
    <property type="match status" value="3"/>
</dbReference>
<evidence type="ECO:0000259" key="16">
    <source>
        <dbReference type="PROSITE" id="PS50113"/>
    </source>
</evidence>
<sequence length="1337" mass="151469">MLLSQSVQFVLSLSVRTKLLLLLFLIFLPIFGLVISSGLANRRHEIEASHEKALMLVQSLAAQQEDIACGTRQMLSIVALLPEVKNRDTEACNQLLQDLNRQHPFYSVISLISPDGKIITSSIPLKTEILNLSDRKYIKDVIRSLEFSAGEYSIGMLGGTPSITYAYPVLNIHRELIAIVIASFKMDEFAGFIRNANLPEGSVVTISDHKGVRLYGYPESETTRNGQALPEDVVKRMSSWNSEQGIFEKTGQDGIERIYAFRRLHLRGNALPYMFVDVGLPQAEIVRTANQEMFRNVSILVALCLVMMSLAWTFGQFFFVNPINRLLMATERLSGGEFNTRTSLAHTPDEMGRLARAFDNMAMILEQRNLERANTERSLRKAEKNYRNIFENAVVGIYTCTPAGRFIEANHALARILGYGSPKEMKDAVKDLCRQVCVNPQKCLEYIRSALDQGKASVEIEVWTKDGSTRWVANHIGVVRDDRGGISHFEGVVEDISFRVQAEEKWREYENVVEGLEEMVAVIDKNYRYLIANRSLLNYLNLERDQVVGHLVSEIVSKELFETVVKNKMDMCFQGKTVNYEIRYEFPIVGERDLFITYLPIKGRPTVDRIASIVRDITEKKIAERELERYRNYLEDIVIERTSELEKANIALHQEVNERKKIENELRLSETKYRTLVEQIPAITYIEAIGDRPEVLYVSPQIESMLGIAREECIVDNTLKLKTLHPDDRERVISQLKKLRHEGSPFTSEYRMIGRNGTIKWFLDEARVVSDSFGKPMFLHGVMLDISDKKRIEEALRYSENFYRTMFESTGTAMAIVEEDTTISLANAQFENFTGFSRNEIEGRKSWTEIIDKGELERLKRYHALRRTNPDLAPKQYETQLIDKFGKKRYVVANVAMIPNTQKSVISLLDITDRKIVEEDLERFVAELNNLQRITRNFLQLEDVPSILHSIAEGIVATIGYDMAIVSIYQEKERILTGFATYPAQLANAIEQCSEKNTKGNLHERKLKCVDGQNPVLDRILKGETVIDGSLNTFISQWVSSANACQIQNLAGRKGYICLPMRVKDETVGLILAGWNDDGKDLERMRNALDRVASLAALAIKGAWLFEYTSNQRKELRALSAKILELQETERKRIAQELHDRVGQNLTGISINLGIIRSFLPPEEMKKVQSRLVDCVELVGNTMSCIRDVMAELDPPGLSDYGLEVAIKCYCDQFSKRTGLNVSVVNTGGMEDAFLLAREGKIALFRIAQEALTNAARHSKATEVIVSLNVTAEELVLSIADNGVGFDVDDQTFFVDGGRFGIGYMRERAEAIGGEFRMDSIPGKGTRIIVSLIKVKP</sequence>
<keyword evidence="6" id="KW-0808">Transferase</keyword>
<evidence type="ECO:0000256" key="1">
    <source>
        <dbReference type="ARBA" id="ARBA00000085"/>
    </source>
</evidence>
<keyword evidence="12" id="KW-0175">Coiled coil</keyword>
<dbReference type="SMART" id="SM00304">
    <property type="entry name" value="HAMP"/>
    <property type="match status" value="1"/>
</dbReference>
<dbReference type="Pfam" id="PF08447">
    <property type="entry name" value="PAS_3"/>
    <property type="match status" value="1"/>
</dbReference>
<evidence type="ECO:0000256" key="9">
    <source>
        <dbReference type="ARBA" id="ARBA00022989"/>
    </source>
</evidence>
<dbReference type="GO" id="GO:0000155">
    <property type="term" value="F:phosphorelay sensor kinase activity"/>
    <property type="evidence" value="ECO:0007669"/>
    <property type="project" value="InterPro"/>
</dbReference>
<dbReference type="InterPro" id="IPR003594">
    <property type="entry name" value="HATPase_dom"/>
</dbReference>
<protein>
    <recommendedName>
        <fullName evidence="3">histidine kinase</fullName>
        <ecNumber evidence="3">2.7.13.3</ecNumber>
    </recommendedName>
</protein>
<dbReference type="SUPFAM" id="SSF55781">
    <property type="entry name" value="GAF domain-like"/>
    <property type="match status" value="1"/>
</dbReference>
<dbReference type="Pfam" id="PF02518">
    <property type="entry name" value="HATPase_c"/>
    <property type="match status" value="1"/>
</dbReference>
<evidence type="ECO:0000256" key="5">
    <source>
        <dbReference type="ARBA" id="ARBA00022553"/>
    </source>
</evidence>
<evidence type="ECO:0000259" key="17">
    <source>
        <dbReference type="PROSITE" id="PS50885"/>
    </source>
</evidence>
<dbReference type="InterPro" id="IPR001610">
    <property type="entry name" value="PAC"/>
</dbReference>
<dbReference type="PROSITE" id="PS50109">
    <property type="entry name" value="HIS_KIN"/>
    <property type="match status" value="1"/>
</dbReference>
<dbReference type="GO" id="GO:0046983">
    <property type="term" value="F:protein dimerization activity"/>
    <property type="evidence" value="ECO:0007669"/>
    <property type="project" value="InterPro"/>
</dbReference>
<dbReference type="PROSITE" id="PS50113">
    <property type="entry name" value="PAC"/>
    <property type="match status" value="2"/>
</dbReference>
<evidence type="ECO:0000256" key="4">
    <source>
        <dbReference type="ARBA" id="ARBA00022475"/>
    </source>
</evidence>
<dbReference type="SUPFAM" id="SSF158472">
    <property type="entry name" value="HAMP domain-like"/>
    <property type="match status" value="1"/>
</dbReference>
<dbReference type="Pfam" id="PF00672">
    <property type="entry name" value="HAMP"/>
    <property type="match status" value="1"/>
</dbReference>
<dbReference type="Pfam" id="PF07730">
    <property type="entry name" value="HisKA_3"/>
    <property type="match status" value="1"/>
</dbReference>
<evidence type="ECO:0000259" key="14">
    <source>
        <dbReference type="PROSITE" id="PS50109"/>
    </source>
</evidence>
<feature type="coiled-coil region" evidence="12">
    <location>
        <begin position="365"/>
        <end position="392"/>
    </location>
</feature>
<organism evidence="18">
    <name type="scientific">Desulfatirhabdium butyrativorans</name>
    <dbReference type="NCBI Taxonomy" id="340467"/>
    <lineage>
        <taxon>Bacteria</taxon>
        <taxon>Pseudomonadati</taxon>
        <taxon>Thermodesulfobacteriota</taxon>
        <taxon>Desulfobacteria</taxon>
        <taxon>Desulfobacterales</taxon>
        <taxon>Desulfatirhabdiaceae</taxon>
        <taxon>Desulfatirhabdium</taxon>
    </lineage>
</organism>
<comment type="caution">
    <text evidence="18">The sequence shown here is derived from an EMBL/GenBank/DDBJ whole genome shotgun (WGS) entry which is preliminary data.</text>
</comment>
<dbReference type="PROSITE" id="PS50112">
    <property type="entry name" value="PAS"/>
    <property type="match status" value="4"/>
</dbReference>
<dbReference type="InterPro" id="IPR000014">
    <property type="entry name" value="PAS"/>
</dbReference>
<dbReference type="InterPro" id="IPR029016">
    <property type="entry name" value="GAF-like_dom_sf"/>
</dbReference>
<dbReference type="CDD" id="cd12915">
    <property type="entry name" value="PDC2_DGC_like"/>
    <property type="match status" value="1"/>
</dbReference>
<dbReference type="NCBIfam" id="TIGR00229">
    <property type="entry name" value="sensory_box"/>
    <property type="match status" value="4"/>
</dbReference>
<dbReference type="CDD" id="cd16917">
    <property type="entry name" value="HATPase_UhpB-NarQ-NarX-like"/>
    <property type="match status" value="1"/>
</dbReference>
<keyword evidence="7 13" id="KW-0812">Transmembrane</keyword>
<evidence type="ECO:0000313" key="18">
    <source>
        <dbReference type="EMBL" id="HGU32420.1"/>
    </source>
</evidence>
<dbReference type="SMART" id="SM00387">
    <property type="entry name" value="HATPase_c"/>
    <property type="match status" value="1"/>
</dbReference>
<dbReference type="SUPFAM" id="SSF55874">
    <property type="entry name" value="ATPase domain of HSP90 chaperone/DNA topoisomerase II/histidine kinase"/>
    <property type="match status" value="1"/>
</dbReference>
<comment type="catalytic activity">
    <reaction evidence="1">
        <text>ATP + protein L-histidine = ADP + protein N-phospho-L-histidine.</text>
        <dbReference type="EC" id="2.7.13.3"/>
    </reaction>
</comment>
<keyword evidence="9 13" id="KW-1133">Transmembrane helix</keyword>
<dbReference type="InterPro" id="IPR035965">
    <property type="entry name" value="PAS-like_dom_sf"/>
</dbReference>
<dbReference type="InterPro" id="IPR011712">
    <property type="entry name" value="Sig_transdc_His_kin_sub3_dim/P"/>
</dbReference>
<evidence type="ECO:0000256" key="11">
    <source>
        <dbReference type="ARBA" id="ARBA00023136"/>
    </source>
</evidence>
<dbReference type="CDD" id="cd12914">
    <property type="entry name" value="PDC1_DGC_like"/>
    <property type="match status" value="1"/>
</dbReference>
<feature type="domain" description="PAS" evidence="15">
    <location>
        <begin position="799"/>
        <end position="868"/>
    </location>
</feature>
<dbReference type="SMART" id="SM00091">
    <property type="entry name" value="PAS"/>
    <property type="match status" value="4"/>
</dbReference>
<gene>
    <name evidence="18" type="ORF">ENS29_06145</name>
</gene>
<dbReference type="Pfam" id="PF02743">
    <property type="entry name" value="dCache_1"/>
    <property type="match status" value="1"/>
</dbReference>
<feature type="domain" description="HAMP" evidence="17">
    <location>
        <begin position="317"/>
        <end position="370"/>
    </location>
</feature>
<dbReference type="CDD" id="cd06225">
    <property type="entry name" value="HAMP"/>
    <property type="match status" value="1"/>
</dbReference>
<dbReference type="Gene3D" id="3.30.450.40">
    <property type="match status" value="1"/>
</dbReference>
<evidence type="ECO:0000256" key="10">
    <source>
        <dbReference type="ARBA" id="ARBA00023012"/>
    </source>
</evidence>
<feature type="domain" description="PAC" evidence="16">
    <location>
        <begin position="456"/>
        <end position="508"/>
    </location>
</feature>
<dbReference type="Gene3D" id="1.20.5.1930">
    <property type="match status" value="1"/>
</dbReference>
<evidence type="ECO:0000256" key="3">
    <source>
        <dbReference type="ARBA" id="ARBA00012438"/>
    </source>
</evidence>
<dbReference type="SUPFAM" id="SSF55785">
    <property type="entry name" value="PYP-like sensor domain (PAS domain)"/>
    <property type="match status" value="4"/>
</dbReference>
<dbReference type="GO" id="GO:0005886">
    <property type="term" value="C:plasma membrane"/>
    <property type="evidence" value="ECO:0007669"/>
    <property type="project" value="UniProtKB-SubCell"/>
</dbReference>
<dbReference type="InterPro" id="IPR050482">
    <property type="entry name" value="Sensor_HK_TwoCompSys"/>
</dbReference>
<evidence type="ECO:0000256" key="12">
    <source>
        <dbReference type="SAM" id="Coils"/>
    </source>
</evidence>
<dbReference type="PROSITE" id="PS50885">
    <property type="entry name" value="HAMP"/>
    <property type="match status" value="1"/>
</dbReference>
<dbReference type="Gene3D" id="3.30.450.20">
    <property type="entry name" value="PAS domain"/>
    <property type="match status" value="6"/>
</dbReference>
<dbReference type="InterPro" id="IPR033479">
    <property type="entry name" value="dCache_1"/>
</dbReference>
<accession>A0A7C4MLV4</accession>
<dbReference type="InterPro" id="IPR003660">
    <property type="entry name" value="HAMP_dom"/>
</dbReference>
<feature type="domain" description="PAS" evidence="15">
    <location>
        <begin position="382"/>
        <end position="419"/>
    </location>
</feature>
<feature type="domain" description="PAS" evidence="15">
    <location>
        <begin position="505"/>
        <end position="576"/>
    </location>
</feature>
<dbReference type="Pfam" id="PF13426">
    <property type="entry name" value="PAS_9"/>
    <property type="match status" value="3"/>
</dbReference>
<dbReference type="PANTHER" id="PTHR24421">
    <property type="entry name" value="NITRATE/NITRITE SENSOR PROTEIN NARX-RELATED"/>
    <property type="match status" value="1"/>
</dbReference>
<proteinExistence type="predicted"/>
<dbReference type="Gene3D" id="6.10.340.10">
    <property type="match status" value="1"/>
</dbReference>
<dbReference type="InterPro" id="IPR036890">
    <property type="entry name" value="HATPase_C_sf"/>
</dbReference>
<keyword evidence="10" id="KW-0902">Two-component regulatory system</keyword>
<reference evidence="18" key="1">
    <citation type="journal article" date="2020" name="mSystems">
        <title>Genome- and Community-Level Interaction Insights into Carbon Utilization and Element Cycling Functions of Hydrothermarchaeota in Hydrothermal Sediment.</title>
        <authorList>
            <person name="Zhou Z."/>
            <person name="Liu Y."/>
            <person name="Xu W."/>
            <person name="Pan J."/>
            <person name="Luo Z.H."/>
            <person name="Li M."/>
        </authorList>
    </citation>
    <scope>NUCLEOTIDE SEQUENCE [LARGE SCALE GENOMIC DNA]</scope>
    <source>
        <strain evidence="18">SpSt-477</strain>
    </source>
</reference>
<comment type="subcellular location">
    <subcellularLocation>
        <location evidence="2">Cell membrane</location>
        <topology evidence="2">Multi-pass membrane protein</topology>
    </subcellularLocation>
</comment>
<evidence type="ECO:0000256" key="13">
    <source>
        <dbReference type="SAM" id="Phobius"/>
    </source>
</evidence>
<feature type="domain" description="PAC" evidence="16">
    <location>
        <begin position="746"/>
        <end position="798"/>
    </location>
</feature>
<evidence type="ECO:0000256" key="7">
    <source>
        <dbReference type="ARBA" id="ARBA00022692"/>
    </source>
</evidence>
<keyword evidence="4" id="KW-1003">Cell membrane</keyword>
<name>A0A7C4MLV4_9BACT</name>
<dbReference type="InterPro" id="IPR000700">
    <property type="entry name" value="PAS-assoc_C"/>
</dbReference>
<dbReference type="EMBL" id="DSUH01000139">
    <property type="protein sequence ID" value="HGU32420.1"/>
    <property type="molecule type" value="Genomic_DNA"/>
</dbReference>
<evidence type="ECO:0000256" key="2">
    <source>
        <dbReference type="ARBA" id="ARBA00004651"/>
    </source>
</evidence>
<keyword evidence="5" id="KW-0597">Phosphoprotein</keyword>
<evidence type="ECO:0000256" key="6">
    <source>
        <dbReference type="ARBA" id="ARBA00022679"/>
    </source>
</evidence>
<keyword evidence="11 13" id="KW-0472">Membrane</keyword>
<evidence type="ECO:0000256" key="8">
    <source>
        <dbReference type="ARBA" id="ARBA00022777"/>
    </source>
</evidence>
<dbReference type="Gene3D" id="3.30.565.10">
    <property type="entry name" value="Histidine kinase-like ATPase, C-terminal domain"/>
    <property type="match status" value="1"/>
</dbReference>
<dbReference type="SMART" id="SM00086">
    <property type="entry name" value="PAC"/>
    <property type="match status" value="4"/>
</dbReference>
<dbReference type="InterPro" id="IPR005467">
    <property type="entry name" value="His_kinase_dom"/>
</dbReference>